<dbReference type="PROSITE" id="PS51318">
    <property type="entry name" value="TAT"/>
    <property type="match status" value="1"/>
</dbReference>
<organism evidence="2 3">
    <name type="scientific">Methylobacterium platani</name>
    <dbReference type="NCBI Taxonomy" id="427683"/>
    <lineage>
        <taxon>Bacteria</taxon>
        <taxon>Pseudomonadati</taxon>
        <taxon>Pseudomonadota</taxon>
        <taxon>Alphaproteobacteria</taxon>
        <taxon>Hyphomicrobiales</taxon>
        <taxon>Methylobacteriaceae</taxon>
        <taxon>Methylobacterium</taxon>
    </lineage>
</organism>
<name>A0A179SHV2_9HYPH</name>
<protein>
    <submittedName>
        <fullName evidence="2">Formate dehydrogenase</fullName>
    </submittedName>
</protein>
<feature type="region of interest" description="Disordered" evidence="1">
    <location>
        <begin position="1"/>
        <end position="27"/>
    </location>
</feature>
<dbReference type="InterPro" id="IPR014177">
    <property type="entry name" value="Formate_DH_TAT-contain"/>
</dbReference>
<dbReference type="NCBIfam" id="TIGR02811">
    <property type="entry name" value="formate_TAT"/>
    <property type="match status" value="1"/>
</dbReference>
<evidence type="ECO:0000313" key="2">
    <source>
        <dbReference type="EMBL" id="OAS26560.1"/>
    </source>
</evidence>
<dbReference type="Proteomes" id="UP000078316">
    <property type="component" value="Unassembled WGS sequence"/>
</dbReference>
<accession>A0A179SHV2</accession>
<dbReference type="STRING" id="427683.A5481_05795"/>
<comment type="caution">
    <text evidence="2">The sequence shown here is derived from an EMBL/GenBank/DDBJ whole genome shotgun (WGS) entry which is preliminary data.</text>
</comment>
<dbReference type="InterPro" id="IPR006311">
    <property type="entry name" value="TAT_signal"/>
</dbReference>
<dbReference type="OrthoDB" id="7876980at2"/>
<dbReference type="AlphaFoldDB" id="A0A179SHV2"/>
<gene>
    <name evidence="2" type="ORF">A5481_05795</name>
</gene>
<proteinExistence type="predicted"/>
<sequence>MRQDKRQENETRTTDETRKDREPGLGRRQFFRALGGGTAAAAAAVASVPLTPTEAKAYDPGTAETRSRYRETDHVKAFYRTNGYETLKK</sequence>
<evidence type="ECO:0000256" key="1">
    <source>
        <dbReference type="SAM" id="MobiDB-lite"/>
    </source>
</evidence>
<reference evidence="2 3" key="1">
    <citation type="submission" date="2016-04" db="EMBL/GenBank/DDBJ databases">
        <authorList>
            <person name="Evans L.H."/>
            <person name="Alamgir A."/>
            <person name="Owens N."/>
            <person name="Weber N.D."/>
            <person name="Virtaneva K."/>
            <person name="Barbian K."/>
            <person name="Babar A."/>
            <person name="Rosenke K."/>
        </authorList>
    </citation>
    <scope>NUCLEOTIDE SEQUENCE [LARGE SCALE GENOMIC DNA]</scope>
    <source>
        <strain evidence="2 3">PMB02</strain>
    </source>
</reference>
<dbReference type="RefSeq" id="WP_048436266.1">
    <property type="nucleotide sequence ID" value="NZ_LWHQ01000010.1"/>
</dbReference>
<dbReference type="EMBL" id="LWHQ01000010">
    <property type="protein sequence ID" value="OAS26560.1"/>
    <property type="molecule type" value="Genomic_DNA"/>
</dbReference>
<evidence type="ECO:0000313" key="3">
    <source>
        <dbReference type="Proteomes" id="UP000078316"/>
    </source>
</evidence>
<feature type="compositionally biased region" description="Basic and acidic residues" evidence="1">
    <location>
        <begin position="1"/>
        <end position="25"/>
    </location>
</feature>